<comment type="caution">
    <text evidence="2">The sequence shown here is derived from an EMBL/GenBank/DDBJ whole genome shotgun (WGS) entry which is preliminary data.</text>
</comment>
<feature type="chain" id="PRO_5029449268" description="Outer membrane beta-barrel protein" evidence="1">
    <location>
        <begin position="22"/>
        <end position="206"/>
    </location>
</feature>
<gene>
    <name evidence="2" type="ORF">GJJ64_15220</name>
</gene>
<evidence type="ECO:0000256" key="1">
    <source>
        <dbReference type="SAM" id="SignalP"/>
    </source>
</evidence>
<evidence type="ECO:0000313" key="3">
    <source>
        <dbReference type="Proteomes" id="UP000462931"/>
    </source>
</evidence>
<organism evidence="2 3">
    <name type="scientific">Pedobacter puniceum</name>
    <dbReference type="NCBI Taxonomy" id="2666136"/>
    <lineage>
        <taxon>Bacteria</taxon>
        <taxon>Pseudomonadati</taxon>
        <taxon>Bacteroidota</taxon>
        <taxon>Sphingobacteriia</taxon>
        <taxon>Sphingobacteriales</taxon>
        <taxon>Sphingobacteriaceae</taxon>
        <taxon>Pedobacter</taxon>
    </lineage>
</organism>
<dbReference type="Proteomes" id="UP000462931">
    <property type="component" value="Unassembled WGS sequence"/>
</dbReference>
<dbReference type="RefSeq" id="WP_154288617.1">
    <property type="nucleotide sequence ID" value="NZ_WKJI01000005.1"/>
</dbReference>
<keyword evidence="1" id="KW-0732">Signal</keyword>
<dbReference type="AlphaFoldDB" id="A0A7K0FS01"/>
<proteinExistence type="predicted"/>
<name>A0A7K0FS01_9SPHI</name>
<keyword evidence="3" id="KW-1185">Reference proteome</keyword>
<feature type="signal peptide" evidence="1">
    <location>
        <begin position="1"/>
        <end position="21"/>
    </location>
</feature>
<evidence type="ECO:0000313" key="2">
    <source>
        <dbReference type="EMBL" id="MRX48543.1"/>
    </source>
</evidence>
<evidence type="ECO:0008006" key="4">
    <source>
        <dbReference type="Google" id="ProtNLM"/>
    </source>
</evidence>
<sequence>MMKRTILLSFLLLVSLQYIEAQTVFIKSGRNLNNYKFSSSGNEVANLQNEIGQSYEFGYIGKIPEKKRFYYGYSIGLEEYNASGSYASNNLVWETSYANFKGLGYYRLLKIERNLLSVKGGLGLATLIHGRQQINGGRYDLLKEKEFKGLFLNTQLGLSYRFSINNNIQVLADYDYGKQYRLANNNGQKLSFNNHSLSLGFSIDIN</sequence>
<accession>A0A7K0FS01</accession>
<reference evidence="2 3" key="1">
    <citation type="submission" date="2019-11" db="EMBL/GenBank/DDBJ databases">
        <authorList>
            <person name="Cheng Q."/>
            <person name="Yang Z."/>
        </authorList>
    </citation>
    <scope>NUCLEOTIDE SEQUENCE [LARGE SCALE GENOMIC DNA]</scope>
    <source>
        <strain evidence="2 3">HX-22-1</strain>
    </source>
</reference>
<dbReference type="EMBL" id="WKJI01000005">
    <property type="protein sequence ID" value="MRX48543.1"/>
    <property type="molecule type" value="Genomic_DNA"/>
</dbReference>
<protein>
    <recommendedName>
        <fullName evidence="4">Outer membrane beta-barrel protein</fullName>
    </recommendedName>
</protein>